<keyword evidence="1" id="KW-1133">Transmembrane helix</keyword>
<feature type="transmembrane region" description="Helical" evidence="1">
    <location>
        <begin position="59"/>
        <end position="80"/>
    </location>
</feature>
<feature type="transmembrane region" description="Helical" evidence="1">
    <location>
        <begin position="16"/>
        <end position="39"/>
    </location>
</feature>
<evidence type="ECO:0000313" key="2">
    <source>
        <dbReference type="EMBL" id="GAA2690846.1"/>
    </source>
</evidence>
<evidence type="ECO:0008006" key="4">
    <source>
        <dbReference type="Google" id="ProtNLM"/>
    </source>
</evidence>
<evidence type="ECO:0000256" key="1">
    <source>
        <dbReference type="SAM" id="Phobius"/>
    </source>
</evidence>
<dbReference type="RefSeq" id="WP_346154173.1">
    <property type="nucleotide sequence ID" value="NZ_BAAATE010000032.1"/>
</dbReference>
<dbReference type="Proteomes" id="UP001501666">
    <property type="component" value="Unassembled WGS sequence"/>
</dbReference>
<protein>
    <recommendedName>
        <fullName evidence="4">DUF4386 family protein</fullName>
    </recommendedName>
</protein>
<keyword evidence="3" id="KW-1185">Reference proteome</keyword>
<feature type="transmembrane region" description="Helical" evidence="1">
    <location>
        <begin position="197"/>
        <end position="213"/>
    </location>
</feature>
<accession>A0ABN3T176</accession>
<dbReference type="EMBL" id="BAAATE010000032">
    <property type="protein sequence ID" value="GAA2690846.1"/>
    <property type="molecule type" value="Genomic_DNA"/>
</dbReference>
<feature type="transmembrane region" description="Helical" evidence="1">
    <location>
        <begin position="174"/>
        <end position="191"/>
    </location>
</feature>
<keyword evidence="1" id="KW-0472">Membrane</keyword>
<evidence type="ECO:0000313" key="3">
    <source>
        <dbReference type="Proteomes" id="UP001501666"/>
    </source>
</evidence>
<feature type="transmembrane region" description="Helical" evidence="1">
    <location>
        <begin position="148"/>
        <end position="167"/>
    </location>
</feature>
<organism evidence="2 3">
    <name type="scientific">Nonomuraea recticatena</name>
    <dbReference type="NCBI Taxonomy" id="46178"/>
    <lineage>
        <taxon>Bacteria</taxon>
        <taxon>Bacillati</taxon>
        <taxon>Actinomycetota</taxon>
        <taxon>Actinomycetes</taxon>
        <taxon>Streptosporangiales</taxon>
        <taxon>Streptosporangiaceae</taxon>
        <taxon>Nonomuraea</taxon>
    </lineage>
</organism>
<gene>
    <name evidence="2" type="ORF">GCM10010412_080700</name>
</gene>
<proteinExistence type="predicted"/>
<name>A0ABN3T176_9ACTN</name>
<feature type="transmembrane region" description="Helical" evidence="1">
    <location>
        <begin position="92"/>
        <end position="118"/>
    </location>
</feature>
<comment type="caution">
    <text evidence="2">The sequence shown here is derived from an EMBL/GenBank/DDBJ whole genome shotgun (WGS) entry which is preliminary data.</text>
</comment>
<sequence>MGSVEPPVKRLRTPRAAGVAGILAALLLGGAMVLVRLAIPEHPLDLTAYLARTSSRQALRVALELLPYGGIFFLWFTGALRDFIGEREDRFFATVFLGAGLLYVALLLVFGATARAYLDAIDAMKDTGRQGDFHHYGRYLTISLLTEYAPRMAAVFTLITTTIAARLGLFPRWLLALGYVVGAMLLLVVSTVTWSELLFPVWVLVVGCFLLASHRRRSASA</sequence>
<keyword evidence="1" id="KW-0812">Transmembrane</keyword>
<reference evidence="2 3" key="1">
    <citation type="journal article" date="2019" name="Int. J. Syst. Evol. Microbiol.">
        <title>The Global Catalogue of Microorganisms (GCM) 10K type strain sequencing project: providing services to taxonomists for standard genome sequencing and annotation.</title>
        <authorList>
            <consortium name="The Broad Institute Genomics Platform"/>
            <consortium name="The Broad Institute Genome Sequencing Center for Infectious Disease"/>
            <person name="Wu L."/>
            <person name="Ma J."/>
        </authorList>
    </citation>
    <scope>NUCLEOTIDE SEQUENCE [LARGE SCALE GENOMIC DNA]</scope>
    <source>
        <strain evidence="2 3">JCM 6835</strain>
    </source>
</reference>